<dbReference type="STRING" id="1794912.AXX12_13780"/>
<reference evidence="3 4" key="1">
    <citation type="submission" date="2016-02" db="EMBL/GenBank/DDBJ databases">
        <title>Anaerosporomusa subterraneum gen. nov., sp. nov., a spore-forming obligate anaerobe isolated from saprolite.</title>
        <authorList>
            <person name="Choi J.K."/>
            <person name="Shah M."/>
            <person name="Yee N."/>
        </authorList>
    </citation>
    <scope>NUCLEOTIDE SEQUENCE [LARGE SCALE GENOMIC DNA]</scope>
    <source>
        <strain evidence="3 4">RU4</strain>
    </source>
</reference>
<feature type="domain" description="GerMN" evidence="2">
    <location>
        <begin position="83"/>
        <end position="170"/>
    </location>
</feature>
<dbReference type="RefSeq" id="WP_066244829.1">
    <property type="nucleotide sequence ID" value="NZ_LSGP01000025.1"/>
</dbReference>
<organism evidence="3 4">
    <name type="scientific">Anaerosporomusa subterranea</name>
    <dbReference type="NCBI Taxonomy" id="1794912"/>
    <lineage>
        <taxon>Bacteria</taxon>
        <taxon>Bacillati</taxon>
        <taxon>Bacillota</taxon>
        <taxon>Negativicutes</taxon>
        <taxon>Acetonemataceae</taxon>
        <taxon>Anaerosporomusa</taxon>
    </lineage>
</organism>
<name>A0A154BN03_ANASB</name>
<comment type="caution">
    <text evidence="3">The sequence shown here is derived from an EMBL/GenBank/DDBJ whole genome shotgun (WGS) entry which is preliminary data.</text>
</comment>
<accession>A0A154BN03</accession>
<evidence type="ECO:0000313" key="4">
    <source>
        <dbReference type="Proteomes" id="UP000076268"/>
    </source>
</evidence>
<dbReference type="Proteomes" id="UP000076268">
    <property type="component" value="Unassembled WGS sequence"/>
</dbReference>
<gene>
    <name evidence="3" type="ORF">AXX12_13780</name>
</gene>
<dbReference type="SMART" id="SM00909">
    <property type="entry name" value="Germane"/>
    <property type="match status" value="1"/>
</dbReference>
<evidence type="ECO:0000256" key="1">
    <source>
        <dbReference type="SAM" id="SignalP"/>
    </source>
</evidence>
<evidence type="ECO:0000259" key="2">
    <source>
        <dbReference type="SMART" id="SM00909"/>
    </source>
</evidence>
<dbReference type="PROSITE" id="PS51257">
    <property type="entry name" value="PROKAR_LIPOPROTEIN"/>
    <property type="match status" value="1"/>
</dbReference>
<dbReference type="AlphaFoldDB" id="A0A154BN03"/>
<sequence length="190" mass="20591">MTARSKWIALALCAIILLAAGCSDSAPVLEKNLVRTETTSDKTKDPDAGKAQESMRITVYHATKDAMNLVPEIHVVDKNDNPARTAIALLAAEPIDKSLMRVMPVSAKLLSLKIQDGVAFANFSSNLRRFGGGSANEILLVAEIVNTLTEFPEIKSVQILIEGKKVETLGGHLDISEPLSRSEKIIKRTK</sequence>
<evidence type="ECO:0000313" key="3">
    <source>
        <dbReference type="EMBL" id="KYZ75230.1"/>
    </source>
</evidence>
<dbReference type="Pfam" id="PF10646">
    <property type="entry name" value="Germane"/>
    <property type="match status" value="1"/>
</dbReference>
<dbReference type="EMBL" id="LSGP01000025">
    <property type="protein sequence ID" value="KYZ75230.1"/>
    <property type="molecule type" value="Genomic_DNA"/>
</dbReference>
<protein>
    <submittedName>
        <fullName evidence="3">Spore gernimation protein</fullName>
    </submittedName>
</protein>
<proteinExistence type="predicted"/>
<dbReference type="InterPro" id="IPR019606">
    <property type="entry name" value="GerMN"/>
</dbReference>
<feature type="signal peptide" evidence="1">
    <location>
        <begin position="1"/>
        <end position="25"/>
    </location>
</feature>
<feature type="chain" id="PRO_5007594810" evidence="1">
    <location>
        <begin position="26"/>
        <end position="190"/>
    </location>
</feature>
<keyword evidence="4" id="KW-1185">Reference proteome</keyword>
<keyword evidence="1" id="KW-0732">Signal</keyword>